<dbReference type="KEGG" id="pbf:CFX0092_A0459"/>
<dbReference type="Pfam" id="PF01226">
    <property type="entry name" value="Form_Nir_trans"/>
    <property type="match status" value="1"/>
</dbReference>
<name>A0A160T1S3_9CHLR</name>
<dbReference type="NCBIfam" id="TIGR00790">
    <property type="entry name" value="fnt"/>
    <property type="match status" value="1"/>
</dbReference>
<proteinExistence type="inferred from homology"/>
<feature type="transmembrane region" description="Helical" evidence="6">
    <location>
        <begin position="115"/>
        <end position="137"/>
    </location>
</feature>
<keyword evidence="3 6" id="KW-1133">Transmembrane helix</keyword>
<evidence type="ECO:0000256" key="5">
    <source>
        <dbReference type="ARBA" id="ARBA00049660"/>
    </source>
</evidence>
<keyword evidence="4 6" id="KW-0472">Membrane</keyword>
<dbReference type="InterPro" id="IPR000292">
    <property type="entry name" value="For/NO2_transpt"/>
</dbReference>
<dbReference type="NCBIfam" id="TIGR04060">
    <property type="entry name" value="formate_focA"/>
    <property type="match status" value="1"/>
</dbReference>
<dbReference type="Gene3D" id="1.20.1080.10">
    <property type="entry name" value="Glycerol uptake facilitator protein"/>
    <property type="match status" value="1"/>
</dbReference>
<dbReference type="EMBL" id="LN890655">
    <property type="protein sequence ID" value="CUS02340.2"/>
    <property type="molecule type" value="Genomic_DNA"/>
</dbReference>
<dbReference type="OrthoDB" id="9786493at2"/>
<evidence type="ECO:0000256" key="6">
    <source>
        <dbReference type="SAM" id="Phobius"/>
    </source>
</evidence>
<evidence type="ECO:0000256" key="3">
    <source>
        <dbReference type="ARBA" id="ARBA00022989"/>
    </source>
</evidence>
<keyword evidence="2 6" id="KW-0812">Transmembrane</keyword>
<reference evidence="7" key="1">
    <citation type="submission" date="2016-01" db="EMBL/GenBank/DDBJ databases">
        <authorList>
            <person name="Mcilroy J.S."/>
            <person name="Karst M S."/>
            <person name="Albertsen M."/>
        </authorList>
    </citation>
    <scope>NUCLEOTIDE SEQUENCE</scope>
    <source>
        <strain evidence="7">Cfx-K</strain>
    </source>
</reference>
<dbReference type="PROSITE" id="PS01005">
    <property type="entry name" value="FORMATE_NITRITE_TP_1"/>
    <property type="match status" value="1"/>
</dbReference>
<comment type="subcellular location">
    <subcellularLocation>
        <location evidence="1">Membrane</location>
        <topology evidence="1">Multi-pass membrane protein</topology>
    </subcellularLocation>
</comment>
<keyword evidence="8" id="KW-1185">Reference proteome</keyword>
<dbReference type="PANTHER" id="PTHR30520:SF6">
    <property type="entry name" value="FORMATE_NITRATE FAMILY TRANSPORTER (EUROFUNG)"/>
    <property type="match status" value="1"/>
</dbReference>
<feature type="transmembrane region" description="Helical" evidence="6">
    <location>
        <begin position="165"/>
        <end position="187"/>
    </location>
</feature>
<organism evidence="7 8">
    <name type="scientific">Candidatus Promineifilum breve</name>
    <dbReference type="NCBI Taxonomy" id="1806508"/>
    <lineage>
        <taxon>Bacteria</taxon>
        <taxon>Bacillati</taxon>
        <taxon>Chloroflexota</taxon>
        <taxon>Ardenticatenia</taxon>
        <taxon>Candidatus Promineifilales</taxon>
        <taxon>Candidatus Promineifilaceae</taxon>
        <taxon>Candidatus Promineifilum</taxon>
    </lineage>
</organism>
<evidence type="ECO:0000256" key="1">
    <source>
        <dbReference type="ARBA" id="ARBA00004141"/>
    </source>
</evidence>
<feature type="transmembrane region" description="Helical" evidence="6">
    <location>
        <begin position="259"/>
        <end position="281"/>
    </location>
</feature>
<gene>
    <name evidence="7" type="primary">focA</name>
    <name evidence="7" type="ORF">CFX0092_A0459</name>
</gene>
<dbReference type="PANTHER" id="PTHR30520">
    <property type="entry name" value="FORMATE TRANSPORTER-RELATED"/>
    <property type="match status" value="1"/>
</dbReference>
<dbReference type="RefSeq" id="WP_095041964.1">
    <property type="nucleotide sequence ID" value="NZ_LN890655.1"/>
</dbReference>
<dbReference type="GO" id="GO:0005886">
    <property type="term" value="C:plasma membrane"/>
    <property type="evidence" value="ECO:0007669"/>
    <property type="project" value="TreeGrafter"/>
</dbReference>
<dbReference type="InterPro" id="IPR024002">
    <property type="entry name" value="For/NO2_transpt_CS"/>
</dbReference>
<evidence type="ECO:0000256" key="2">
    <source>
        <dbReference type="ARBA" id="ARBA00022692"/>
    </source>
</evidence>
<protein>
    <submittedName>
        <fullName evidence="7">Formate transporter</fullName>
    </submittedName>
</protein>
<dbReference type="InterPro" id="IPR023271">
    <property type="entry name" value="Aquaporin-like"/>
</dbReference>
<dbReference type="GO" id="GO:0015499">
    <property type="term" value="F:formate transmembrane transporter activity"/>
    <property type="evidence" value="ECO:0007669"/>
    <property type="project" value="InterPro"/>
</dbReference>
<dbReference type="InterPro" id="IPR023999">
    <property type="entry name" value="Formate_transptr_FocA"/>
</dbReference>
<feature type="transmembrane region" description="Helical" evidence="6">
    <location>
        <begin position="199"/>
        <end position="221"/>
    </location>
</feature>
<evidence type="ECO:0000313" key="8">
    <source>
        <dbReference type="Proteomes" id="UP000215027"/>
    </source>
</evidence>
<evidence type="ECO:0000313" key="7">
    <source>
        <dbReference type="EMBL" id="CUS02340.2"/>
    </source>
</evidence>
<accession>A0A160T1S3</accession>
<dbReference type="AlphaFoldDB" id="A0A160T1S3"/>
<feature type="transmembrane region" description="Helical" evidence="6">
    <location>
        <begin position="38"/>
        <end position="61"/>
    </location>
</feature>
<feature type="transmembrane region" description="Helical" evidence="6">
    <location>
        <begin position="73"/>
        <end position="94"/>
    </location>
</feature>
<dbReference type="Proteomes" id="UP000215027">
    <property type="component" value="Chromosome I"/>
</dbReference>
<comment type="similarity">
    <text evidence="5">Belongs to the FNT transporter (TC 1.A.16) family.</text>
</comment>
<sequence length="304" mass="32308">MNPNPPLPSLDALLPADMAKKAENIGVTKANLGPFRMFALAVLAGAFIAMGAVFMTTVTTGATDFLSYGVTRLLGGLVFCLGLVLVVVAGAELFTGNNLIVMAWAGRKVSTAKLLRNWVIVYLGNFVGSIATAYGMFLSGQYLFNKGALGLNALNIANAKVSHDFIPALVLGIFCNALVCLAVWLCMGARTTTDKIAAIIFPITAFVAAGFEHSIANMYFIPIGLFIKGGAPAEFWTNIGKTAADFSGLTWGSFFVANLLPVTIGNIIGGALMVGLVYWFIYLRPSWTGHKEEADKPEPKLKKA</sequence>
<evidence type="ECO:0000256" key="4">
    <source>
        <dbReference type="ARBA" id="ARBA00023136"/>
    </source>
</evidence>